<evidence type="ECO:0000256" key="7">
    <source>
        <dbReference type="ARBA" id="ARBA00022679"/>
    </source>
</evidence>
<evidence type="ECO:0000256" key="2">
    <source>
        <dbReference type="ARBA" id="ARBA00004496"/>
    </source>
</evidence>
<comment type="catalytic activity">
    <reaction evidence="14">
        <text>beta-D-fructose 6-phosphate + ATP = beta-D-fructose 1,6-bisphosphate + ADP + H(+)</text>
        <dbReference type="Rhea" id="RHEA:16109"/>
        <dbReference type="ChEBI" id="CHEBI:15378"/>
        <dbReference type="ChEBI" id="CHEBI:30616"/>
        <dbReference type="ChEBI" id="CHEBI:32966"/>
        <dbReference type="ChEBI" id="CHEBI:57634"/>
        <dbReference type="ChEBI" id="CHEBI:456216"/>
        <dbReference type="EC" id="2.7.1.11"/>
    </reaction>
</comment>
<dbReference type="Gene3D" id="3.40.50.450">
    <property type="match status" value="2"/>
</dbReference>
<dbReference type="AlphaFoldDB" id="A0AAD5Y3H0"/>
<dbReference type="PROSITE" id="PS00433">
    <property type="entry name" value="PHOSPHOFRUCTOKINASE"/>
    <property type="match status" value="1"/>
</dbReference>
<dbReference type="GO" id="GO:0046872">
    <property type="term" value="F:metal ion binding"/>
    <property type="evidence" value="ECO:0007669"/>
    <property type="project" value="UniProtKB-KW"/>
</dbReference>
<gene>
    <name evidence="16" type="primary">PFK1</name>
    <name evidence="16" type="ORF">HK099_000776</name>
</gene>
<dbReference type="Gene3D" id="3.40.50.460">
    <property type="entry name" value="Phosphofructokinase domain"/>
    <property type="match status" value="1"/>
</dbReference>
<dbReference type="PRINTS" id="PR00476">
    <property type="entry name" value="PHFRCTKINASE"/>
</dbReference>
<protein>
    <recommendedName>
        <fullName evidence="4">6-phosphofructokinase</fullName>
        <ecNumber evidence="4">2.7.1.11</ecNumber>
    </recommendedName>
</protein>
<dbReference type="InterPro" id="IPR022953">
    <property type="entry name" value="ATP_PFK"/>
</dbReference>
<evidence type="ECO:0000256" key="1">
    <source>
        <dbReference type="ARBA" id="ARBA00001946"/>
    </source>
</evidence>
<proteinExistence type="predicted"/>
<comment type="pathway">
    <text evidence="3">Carbohydrate degradation; glycolysis; D-glyceraldehyde 3-phosphate and glycerone phosphate from D-glucose: step 3/4.</text>
</comment>
<dbReference type="InterPro" id="IPR009161">
    <property type="entry name" value="6-Pfructokinase_euk"/>
</dbReference>
<dbReference type="GO" id="GO:0016208">
    <property type="term" value="F:AMP binding"/>
    <property type="evidence" value="ECO:0007669"/>
    <property type="project" value="TreeGrafter"/>
</dbReference>
<name>A0AAD5Y3H0_9FUNG</name>
<dbReference type="SUPFAM" id="SSF53784">
    <property type="entry name" value="Phosphofructokinase"/>
    <property type="match status" value="2"/>
</dbReference>
<dbReference type="GO" id="GO:0006002">
    <property type="term" value="P:fructose 6-phosphate metabolic process"/>
    <property type="evidence" value="ECO:0007669"/>
    <property type="project" value="InterPro"/>
</dbReference>
<dbReference type="PANTHER" id="PTHR13697">
    <property type="entry name" value="PHOSPHOFRUCTOKINASE"/>
    <property type="match status" value="1"/>
</dbReference>
<organism evidence="16 17">
    <name type="scientific">Clydaea vesicula</name>
    <dbReference type="NCBI Taxonomy" id="447962"/>
    <lineage>
        <taxon>Eukaryota</taxon>
        <taxon>Fungi</taxon>
        <taxon>Fungi incertae sedis</taxon>
        <taxon>Chytridiomycota</taxon>
        <taxon>Chytridiomycota incertae sedis</taxon>
        <taxon>Chytridiomycetes</taxon>
        <taxon>Lobulomycetales</taxon>
        <taxon>Lobulomycetaceae</taxon>
        <taxon>Clydaea</taxon>
    </lineage>
</organism>
<keyword evidence="11" id="KW-0067">ATP-binding</keyword>
<comment type="subcellular location">
    <subcellularLocation>
        <location evidence="2">Cytoplasm</location>
    </subcellularLocation>
</comment>
<evidence type="ECO:0000313" key="16">
    <source>
        <dbReference type="EMBL" id="KAJ3227672.1"/>
    </source>
</evidence>
<evidence type="ECO:0000256" key="13">
    <source>
        <dbReference type="ARBA" id="ARBA00023152"/>
    </source>
</evidence>
<dbReference type="GO" id="GO:0070095">
    <property type="term" value="F:fructose-6-phosphate binding"/>
    <property type="evidence" value="ECO:0007669"/>
    <property type="project" value="TreeGrafter"/>
</dbReference>
<evidence type="ECO:0000256" key="4">
    <source>
        <dbReference type="ARBA" id="ARBA00012055"/>
    </source>
</evidence>
<keyword evidence="5" id="KW-0963">Cytoplasm</keyword>
<dbReference type="PANTHER" id="PTHR13697:SF4">
    <property type="entry name" value="ATP-DEPENDENT 6-PHOSPHOFRUCTOKINASE"/>
    <property type="match status" value="1"/>
</dbReference>
<evidence type="ECO:0000256" key="8">
    <source>
        <dbReference type="ARBA" id="ARBA00022723"/>
    </source>
</evidence>
<evidence type="ECO:0000256" key="6">
    <source>
        <dbReference type="ARBA" id="ARBA00022533"/>
    </source>
</evidence>
<reference evidence="16" key="1">
    <citation type="submission" date="2020-05" db="EMBL/GenBank/DDBJ databases">
        <title>Phylogenomic resolution of chytrid fungi.</title>
        <authorList>
            <person name="Stajich J.E."/>
            <person name="Amses K."/>
            <person name="Simmons R."/>
            <person name="Seto K."/>
            <person name="Myers J."/>
            <person name="Bonds A."/>
            <person name="Quandt C.A."/>
            <person name="Barry K."/>
            <person name="Liu P."/>
            <person name="Grigoriev I."/>
            <person name="Longcore J.E."/>
            <person name="James T.Y."/>
        </authorList>
    </citation>
    <scope>NUCLEOTIDE SEQUENCE</scope>
    <source>
        <strain evidence="16">JEL0476</strain>
    </source>
</reference>
<evidence type="ECO:0000256" key="11">
    <source>
        <dbReference type="ARBA" id="ARBA00022840"/>
    </source>
</evidence>
<dbReference type="InterPro" id="IPR035966">
    <property type="entry name" value="PKF_sf"/>
</dbReference>
<dbReference type="GO" id="GO:0003872">
    <property type="term" value="F:6-phosphofructokinase activity"/>
    <property type="evidence" value="ECO:0007669"/>
    <property type="project" value="UniProtKB-EC"/>
</dbReference>
<dbReference type="EC" id="2.7.1.11" evidence="4"/>
<keyword evidence="17" id="KW-1185">Reference proteome</keyword>
<sequence length="751" mass="82147">MVEINLLSENSEEFSQLINFYLAIGFKKLNQVENQVKVHFFEKLSGLTLNLVLKSNEKYDFDSKNLKSQINQKLNNTTPSKVSFLSLNSSSKVVLETLKKFQYPFKIEENLNEFYSYDPLLNLIKIKLSNQNDEKESSKNEIFLNKSNPKKEDAIVSDLKSATRKRVGILTSGGDSSGMNAAVRAITRYSIYKNCIPYAIFDGYDGLVEGGSKIREYGWENVRGFLAVGGTSIGSARCLIFREREGRLKAAYNLIKNGIDALIIIGGDGSLTGANILRTEWKGLLDELVQKGKLQESECSVLRNNLTIVGLVGSIDNDMSLTDITIGAYTSLHRICESLDSLTSTALSHQRAFVVEVMGRHCGWLALMAAIAVGADWVFLPERPPPTVESTFEDWETEMCNRLLEQRKLGSKKTLVIVCEGAIDRHLKPIKPEYIKQVIDKRCGLDTRVTTLGHVQRGGTPCAFDRILATLQGVQSVEAVLKSTPDTPAPMIGMSQNKITSVPLMKAVELTHAVGKAISEKNFKLAMELRDPDFNAVYDAYVEATLLTTSPVNGGEKKGLRIGFINIGAPAGGMNAAIRVAARLCLNRGNLPIGIRNGFSGLIKDEVAPLSWDEVSGTQVMGGTILGTNRDHPKPLDNNMVLTGVSDFVDIGLIAFQLQKHKIDALLIIGGFEAFTSTLTLCRGRKAYPAFCIPIVTLPATVSNNVPGTDYSIGSDTALNAIVDSCDRIKLSANASRNRVFVVEVQGGNCG</sequence>
<dbReference type="GO" id="GO:0005524">
    <property type="term" value="F:ATP binding"/>
    <property type="evidence" value="ECO:0007669"/>
    <property type="project" value="UniProtKB-KW"/>
</dbReference>
<evidence type="ECO:0000256" key="14">
    <source>
        <dbReference type="ARBA" id="ARBA00048070"/>
    </source>
</evidence>
<feature type="domain" description="Phosphofructokinase" evidence="15">
    <location>
        <begin position="166"/>
        <end position="480"/>
    </location>
</feature>
<comment type="cofactor">
    <cofactor evidence="1">
        <name>Mg(2+)</name>
        <dbReference type="ChEBI" id="CHEBI:18420"/>
    </cofactor>
</comment>
<dbReference type="GO" id="GO:0061621">
    <property type="term" value="P:canonical glycolysis"/>
    <property type="evidence" value="ECO:0007669"/>
    <property type="project" value="TreeGrafter"/>
</dbReference>
<evidence type="ECO:0000256" key="10">
    <source>
        <dbReference type="ARBA" id="ARBA00022777"/>
    </source>
</evidence>
<evidence type="ECO:0000256" key="12">
    <source>
        <dbReference type="ARBA" id="ARBA00022842"/>
    </source>
</evidence>
<dbReference type="GO" id="GO:0030388">
    <property type="term" value="P:fructose 1,6-bisphosphate metabolic process"/>
    <property type="evidence" value="ECO:0007669"/>
    <property type="project" value="TreeGrafter"/>
</dbReference>
<dbReference type="InterPro" id="IPR015912">
    <property type="entry name" value="Phosphofructokinase_CS"/>
</dbReference>
<dbReference type="Proteomes" id="UP001211065">
    <property type="component" value="Unassembled WGS sequence"/>
</dbReference>
<keyword evidence="13" id="KW-0324">Glycolysis</keyword>
<keyword evidence="7" id="KW-0808">Transferase</keyword>
<keyword evidence="8" id="KW-0479">Metal-binding</keyword>
<dbReference type="InterPro" id="IPR000023">
    <property type="entry name" value="Phosphofructokinase_dom"/>
</dbReference>
<dbReference type="GO" id="GO:0005739">
    <property type="term" value="C:mitochondrion"/>
    <property type="evidence" value="ECO:0007669"/>
    <property type="project" value="TreeGrafter"/>
</dbReference>
<comment type="caution">
    <text evidence="16">The sequence shown here is derived from an EMBL/GenBank/DDBJ whole genome shotgun (WGS) entry which is preliminary data.</text>
</comment>
<evidence type="ECO:0000256" key="5">
    <source>
        <dbReference type="ARBA" id="ARBA00022490"/>
    </source>
</evidence>
<feature type="domain" description="Phosphofructokinase" evidence="15">
    <location>
        <begin position="561"/>
        <end position="751"/>
    </location>
</feature>
<dbReference type="Pfam" id="PF00365">
    <property type="entry name" value="PFK"/>
    <property type="match status" value="2"/>
</dbReference>
<dbReference type="GO" id="GO:0048029">
    <property type="term" value="F:monosaccharide binding"/>
    <property type="evidence" value="ECO:0007669"/>
    <property type="project" value="TreeGrafter"/>
</dbReference>
<evidence type="ECO:0000256" key="3">
    <source>
        <dbReference type="ARBA" id="ARBA00004679"/>
    </source>
</evidence>
<accession>A0AAD5Y3H0</accession>
<keyword evidence="9" id="KW-0547">Nucleotide-binding</keyword>
<dbReference type="EMBL" id="JADGJW010000012">
    <property type="protein sequence ID" value="KAJ3227672.1"/>
    <property type="molecule type" value="Genomic_DNA"/>
</dbReference>
<dbReference type="GO" id="GO:0042802">
    <property type="term" value="F:identical protein binding"/>
    <property type="evidence" value="ECO:0007669"/>
    <property type="project" value="TreeGrafter"/>
</dbReference>
<evidence type="ECO:0000259" key="15">
    <source>
        <dbReference type="Pfam" id="PF00365"/>
    </source>
</evidence>
<keyword evidence="10" id="KW-0418">Kinase</keyword>
<evidence type="ECO:0000256" key="9">
    <source>
        <dbReference type="ARBA" id="ARBA00022741"/>
    </source>
</evidence>
<keyword evidence="12" id="KW-0460">Magnesium</keyword>
<dbReference type="GO" id="GO:0005945">
    <property type="term" value="C:6-phosphofructokinase complex"/>
    <property type="evidence" value="ECO:0007669"/>
    <property type="project" value="TreeGrafter"/>
</dbReference>
<evidence type="ECO:0000313" key="17">
    <source>
        <dbReference type="Proteomes" id="UP001211065"/>
    </source>
</evidence>
<dbReference type="FunFam" id="3.40.50.460:FF:000007">
    <property type="entry name" value="ATP-dependent 6-phosphofructokinase"/>
    <property type="match status" value="1"/>
</dbReference>
<dbReference type="NCBIfam" id="TIGR02478">
    <property type="entry name" value="6PF1K_euk"/>
    <property type="match status" value="1"/>
</dbReference>
<keyword evidence="6" id="KW-0021">Allosteric enzyme</keyword>